<feature type="domain" description="Protein kinase" evidence="7">
    <location>
        <begin position="10"/>
        <end position="275"/>
    </location>
</feature>
<evidence type="ECO:0000256" key="5">
    <source>
        <dbReference type="PROSITE-ProRule" id="PRU10141"/>
    </source>
</evidence>
<keyword evidence="9" id="KW-1185">Reference proteome</keyword>
<dbReference type="PROSITE" id="PS00108">
    <property type="entry name" value="PROTEIN_KINASE_ST"/>
    <property type="match status" value="1"/>
</dbReference>
<protein>
    <submittedName>
        <fullName evidence="8">Serine/threonine protein kinase</fullName>
    </submittedName>
</protein>
<dbReference type="Gene3D" id="1.10.510.10">
    <property type="entry name" value="Transferase(Phosphotransferase) domain 1"/>
    <property type="match status" value="1"/>
</dbReference>
<dbReference type="Gene3D" id="3.30.200.20">
    <property type="entry name" value="Phosphorylase Kinase, domain 1"/>
    <property type="match status" value="1"/>
</dbReference>
<feature type="binding site" evidence="5">
    <location>
        <position position="39"/>
    </location>
    <ligand>
        <name>ATP</name>
        <dbReference type="ChEBI" id="CHEBI:30616"/>
    </ligand>
</feature>
<dbReference type="EMBL" id="JAAVNE010000092">
    <property type="protein sequence ID" value="NKC34513.1"/>
    <property type="molecule type" value="Genomic_DNA"/>
</dbReference>
<organism evidence="8 9">
    <name type="scientific">Falsiroseomonas selenitidurans</name>
    <dbReference type="NCBI Taxonomy" id="2716335"/>
    <lineage>
        <taxon>Bacteria</taxon>
        <taxon>Pseudomonadati</taxon>
        <taxon>Pseudomonadota</taxon>
        <taxon>Alphaproteobacteria</taxon>
        <taxon>Acetobacterales</taxon>
        <taxon>Roseomonadaceae</taxon>
        <taxon>Falsiroseomonas</taxon>
    </lineage>
</organism>
<keyword evidence="2 5" id="KW-0547">Nucleotide-binding</keyword>
<feature type="compositionally biased region" description="Pro residues" evidence="6">
    <location>
        <begin position="361"/>
        <end position="400"/>
    </location>
</feature>
<dbReference type="GO" id="GO:0004674">
    <property type="term" value="F:protein serine/threonine kinase activity"/>
    <property type="evidence" value="ECO:0007669"/>
    <property type="project" value="UniProtKB-KW"/>
</dbReference>
<dbReference type="Proteomes" id="UP000787635">
    <property type="component" value="Unassembled WGS sequence"/>
</dbReference>
<dbReference type="PANTHER" id="PTHR43289">
    <property type="entry name" value="MITOGEN-ACTIVATED PROTEIN KINASE KINASE KINASE 20-RELATED"/>
    <property type="match status" value="1"/>
</dbReference>
<keyword evidence="3 8" id="KW-0418">Kinase</keyword>
<evidence type="ECO:0000256" key="6">
    <source>
        <dbReference type="SAM" id="MobiDB-lite"/>
    </source>
</evidence>
<evidence type="ECO:0000256" key="2">
    <source>
        <dbReference type="ARBA" id="ARBA00022741"/>
    </source>
</evidence>
<sequence>MLPSEIAGKYEARGTLGAGAMGKVIDAFDRMIERRVAVKLVRLPAGDDAEAREAHARFRREAQAAGRLSHPNIVGVFDYGENADTAWIVMELVEGGTLKGVMDRGERMAVPQVVRVMEQILGALAYSHGRGVVHRDIKPANIMLTGEGPGGSQVKIADFGIARIESSTMTQVGTVMGTPSYMAPEQLRGEPVDARADIWAAGVVLYQLLTGEKPFDGGYSALMHRVQTTEPPPPSQLAVTAPRGLDAVVARALAKRPEDRFPSAAAFAEAIRAVVGPEATGGFGMAAFGGFAGAGKLPGLDDATMLATGQHRPAPPPPVAPAAAAPPKTSGGAARWALLAGVALLAAGGGAYVLTKGGAPDPAPPTSPAAPQPAPPPIPAPAPAPLPAPAPAPPPSPARA</sequence>
<comment type="caution">
    <text evidence="8">The sequence shown here is derived from an EMBL/GenBank/DDBJ whole genome shotgun (WGS) entry which is preliminary data.</text>
</comment>
<dbReference type="InterPro" id="IPR017441">
    <property type="entry name" value="Protein_kinase_ATP_BS"/>
</dbReference>
<keyword evidence="4 5" id="KW-0067">ATP-binding</keyword>
<evidence type="ECO:0000313" key="9">
    <source>
        <dbReference type="Proteomes" id="UP000787635"/>
    </source>
</evidence>
<evidence type="ECO:0000256" key="3">
    <source>
        <dbReference type="ARBA" id="ARBA00022777"/>
    </source>
</evidence>
<evidence type="ECO:0000256" key="1">
    <source>
        <dbReference type="ARBA" id="ARBA00022679"/>
    </source>
</evidence>
<dbReference type="PANTHER" id="PTHR43289:SF6">
    <property type="entry name" value="SERINE_THREONINE-PROTEIN KINASE NEKL-3"/>
    <property type="match status" value="1"/>
</dbReference>
<dbReference type="CDD" id="cd14014">
    <property type="entry name" value="STKc_PknB_like"/>
    <property type="match status" value="1"/>
</dbReference>
<feature type="region of interest" description="Disordered" evidence="6">
    <location>
        <begin position="354"/>
        <end position="400"/>
    </location>
</feature>
<dbReference type="InterPro" id="IPR008271">
    <property type="entry name" value="Ser/Thr_kinase_AS"/>
</dbReference>
<dbReference type="SMART" id="SM00220">
    <property type="entry name" value="S_TKc"/>
    <property type="match status" value="1"/>
</dbReference>
<dbReference type="PROSITE" id="PS00107">
    <property type="entry name" value="PROTEIN_KINASE_ATP"/>
    <property type="match status" value="1"/>
</dbReference>
<dbReference type="InterPro" id="IPR000719">
    <property type="entry name" value="Prot_kinase_dom"/>
</dbReference>
<reference evidence="8 9" key="1">
    <citation type="submission" date="2020-03" db="EMBL/GenBank/DDBJ databases">
        <title>Roseomonas selenitidurans sp. nov. isolated from urban soil.</title>
        <authorList>
            <person name="Liu H."/>
        </authorList>
    </citation>
    <scope>NUCLEOTIDE SEQUENCE [LARGE SCALE GENOMIC DNA]</scope>
    <source>
        <strain evidence="8 9">BU-1</strain>
    </source>
</reference>
<proteinExistence type="predicted"/>
<feature type="compositionally biased region" description="Low complexity" evidence="6">
    <location>
        <begin position="321"/>
        <end position="330"/>
    </location>
</feature>
<dbReference type="InterPro" id="IPR011009">
    <property type="entry name" value="Kinase-like_dom_sf"/>
</dbReference>
<dbReference type="Pfam" id="PF00069">
    <property type="entry name" value="Pkinase"/>
    <property type="match status" value="1"/>
</dbReference>
<evidence type="ECO:0000313" key="8">
    <source>
        <dbReference type="EMBL" id="NKC34513.1"/>
    </source>
</evidence>
<gene>
    <name evidence="8" type="ORF">HEQ75_26915</name>
</gene>
<evidence type="ECO:0000259" key="7">
    <source>
        <dbReference type="PROSITE" id="PS50011"/>
    </source>
</evidence>
<keyword evidence="8" id="KW-0723">Serine/threonine-protein kinase</keyword>
<feature type="region of interest" description="Disordered" evidence="6">
    <location>
        <begin position="306"/>
        <end position="330"/>
    </location>
</feature>
<keyword evidence="1" id="KW-0808">Transferase</keyword>
<dbReference type="PROSITE" id="PS50011">
    <property type="entry name" value="PROTEIN_KINASE_DOM"/>
    <property type="match status" value="1"/>
</dbReference>
<dbReference type="RefSeq" id="WP_168035213.1">
    <property type="nucleotide sequence ID" value="NZ_JAAVNE010000092.1"/>
</dbReference>
<evidence type="ECO:0000256" key="4">
    <source>
        <dbReference type="ARBA" id="ARBA00022840"/>
    </source>
</evidence>
<accession>A0ABX1ECB8</accession>
<name>A0ABX1ECB8_9PROT</name>
<dbReference type="SUPFAM" id="SSF56112">
    <property type="entry name" value="Protein kinase-like (PK-like)"/>
    <property type="match status" value="1"/>
</dbReference>